<comment type="caution">
    <text evidence="1">The sequence shown here is derived from an EMBL/GenBank/DDBJ whole genome shotgun (WGS) entry which is preliminary data.</text>
</comment>
<sequence>MKVFGINNLRKYYVYVGVSTEVETSLSIWQDIEKAIINILRAGVFYNKDKKTGFMDYYKKYLDELHRSEDPDEYIINKTKQLLPNEEIYDIKIKSFSNSYYKSKPKIRQAIINYLKLIHKIAKEYFITDEEREKELQVWLNS</sequence>
<dbReference type="Proteomes" id="UP000266861">
    <property type="component" value="Unassembled WGS sequence"/>
</dbReference>
<evidence type="ECO:0000313" key="1">
    <source>
        <dbReference type="EMBL" id="RHZ50390.1"/>
    </source>
</evidence>
<evidence type="ECO:0000313" key="2">
    <source>
        <dbReference type="Proteomes" id="UP000266861"/>
    </source>
</evidence>
<reference evidence="1 2" key="1">
    <citation type="submission" date="2018-08" db="EMBL/GenBank/DDBJ databases">
        <title>Genome and evolution of the arbuscular mycorrhizal fungus Diversispora epigaea (formerly Glomus versiforme) and its bacterial endosymbionts.</title>
        <authorList>
            <person name="Sun X."/>
            <person name="Fei Z."/>
            <person name="Harrison M."/>
        </authorList>
    </citation>
    <scope>NUCLEOTIDE SEQUENCE [LARGE SCALE GENOMIC DNA]</scope>
    <source>
        <strain evidence="1 2">IT104</strain>
    </source>
</reference>
<proteinExistence type="predicted"/>
<gene>
    <name evidence="1" type="ORF">Glove_499g20</name>
</gene>
<name>A0A397GQT7_9GLOM</name>
<keyword evidence="2" id="KW-1185">Reference proteome</keyword>
<accession>A0A397GQT7</accession>
<organism evidence="1 2">
    <name type="scientific">Diversispora epigaea</name>
    <dbReference type="NCBI Taxonomy" id="1348612"/>
    <lineage>
        <taxon>Eukaryota</taxon>
        <taxon>Fungi</taxon>
        <taxon>Fungi incertae sedis</taxon>
        <taxon>Mucoromycota</taxon>
        <taxon>Glomeromycotina</taxon>
        <taxon>Glomeromycetes</taxon>
        <taxon>Diversisporales</taxon>
        <taxon>Diversisporaceae</taxon>
        <taxon>Diversispora</taxon>
    </lineage>
</organism>
<dbReference type="EMBL" id="PQFF01000432">
    <property type="protein sequence ID" value="RHZ50390.1"/>
    <property type="molecule type" value="Genomic_DNA"/>
</dbReference>
<protein>
    <submittedName>
        <fullName evidence="1">Uncharacterized protein</fullName>
    </submittedName>
</protein>
<dbReference type="AlphaFoldDB" id="A0A397GQT7"/>